<proteinExistence type="predicted"/>
<organism evidence="1 2">
    <name type="scientific">Scheffersomyces spartinae</name>
    <dbReference type="NCBI Taxonomy" id="45513"/>
    <lineage>
        <taxon>Eukaryota</taxon>
        <taxon>Fungi</taxon>
        <taxon>Dikarya</taxon>
        <taxon>Ascomycota</taxon>
        <taxon>Saccharomycotina</taxon>
        <taxon>Pichiomycetes</taxon>
        <taxon>Debaryomycetaceae</taxon>
        <taxon>Scheffersomyces</taxon>
    </lineage>
</organism>
<dbReference type="OrthoDB" id="286814at2759"/>
<dbReference type="InterPro" id="IPR013922">
    <property type="entry name" value="Cyclin_PHO80-like"/>
</dbReference>
<dbReference type="AlphaFoldDB" id="A0A9P8AIW4"/>
<sequence>MALSPDSTPDLAVANLPQVILTLSPQNLTPPPTGLLNHHQNHDSHSGPNILSPTSFKYYNDHLNKYQFNLILTNTAVSLLKVIYPTFSTEPELRFFIVEILRRSRTSIQSLQLACFYIVKLIQGGRKLPLSLCKSPKFLFLGLIILASKFNQDYNFSFKSWLKICGVSDSDNGGFTVQTLRTIERDCLQLLDYNCFIDQHLYNNWCNFLAILGYDLVVKQHDLYANDLQFSDMQSTLFGVKLNLWKTYLIKNLQLDTLKYTQIKFTDYYNSILNTKVVSVGEVKSLFNKKHNIDDMDSSLQKKVKV</sequence>
<dbReference type="GO" id="GO:0005634">
    <property type="term" value="C:nucleus"/>
    <property type="evidence" value="ECO:0007669"/>
    <property type="project" value="TreeGrafter"/>
</dbReference>
<dbReference type="RefSeq" id="XP_043049662.1">
    <property type="nucleotide sequence ID" value="XM_043195489.1"/>
</dbReference>
<evidence type="ECO:0000313" key="2">
    <source>
        <dbReference type="Proteomes" id="UP000790833"/>
    </source>
</evidence>
<dbReference type="PANTHER" id="PTHR15615">
    <property type="match status" value="1"/>
</dbReference>
<dbReference type="Gene3D" id="1.10.472.10">
    <property type="entry name" value="Cyclin-like"/>
    <property type="match status" value="1"/>
</dbReference>
<dbReference type="Proteomes" id="UP000790833">
    <property type="component" value="Unassembled WGS sequence"/>
</dbReference>
<dbReference type="GO" id="GO:0019901">
    <property type="term" value="F:protein kinase binding"/>
    <property type="evidence" value="ECO:0007669"/>
    <property type="project" value="InterPro"/>
</dbReference>
<evidence type="ECO:0000313" key="1">
    <source>
        <dbReference type="EMBL" id="KAG7194115.1"/>
    </source>
</evidence>
<reference evidence="1" key="1">
    <citation type="submission" date="2021-03" db="EMBL/GenBank/DDBJ databases">
        <authorList>
            <person name="Palmer J.M."/>
        </authorList>
    </citation>
    <scope>NUCLEOTIDE SEQUENCE</scope>
    <source>
        <strain evidence="1">ARV_011</strain>
    </source>
</reference>
<name>A0A9P8AIW4_9ASCO</name>
<protein>
    <recommendedName>
        <fullName evidence="3">Cyclin N-terminal domain-containing protein</fullName>
    </recommendedName>
</protein>
<comment type="caution">
    <text evidence="1">The sequence shown here is derived from an EMBL/GenBank/DDBJ whole genome shotgun (WGS) entry which is preliminary data.</text>
</comment>
<dbReference type="GO" id="GO:0000307">
    <property type="term" value="C:cyclin-dependent protein kinase holoenzyme complex"/>
    <property type="evidence" value="ECO:0007669"/>
    <property type="project" value="UniProtKB-ARBA"/>
</dbReference>
<gene>
    <name evidence="1" type="ORF">KQ657_004823</name>
</gene>
<keyword evidence="2" id="KW-1185">Reference proteome</keyword>
<dbReference type="GO" id="GO:0016538">
    <property type="term" value="F:cyclin-dependent protein serine/threonine kinase regulator activity"/>
    <property type="evidence" value="ECO:0007669"/>
    <property type="project" value="TreeGrafter"/>
</dbReference>
<dbReference type="CDD" id="cd20557">
    <property type="entry name" value="CYCLIN_ScPCL1-like"/>
    <property type="match status" value="1"/>
</dbReference>
<dbReference type="GeneID" id="66118197"/>
<dbReference type="EMBL" id="JAHMUF010000008">
    <property type="protein sequence ID" value="KAG7194115.1"/>
    <property type="molecule type" value="Genomic_DNA"/>
</dbReference>
<accession>A0A9P8AIW4</accession>
<dbReference type="PANTHER" id="PTHR15615:SF36">
    <property type="entry name" value="PHO85 CYCLIN-5"/>
    <property type="match status" value="1"/>
</dbReference>
<evidence type="ECO:0008006" key="3">
    <source>
        <dbReference type="Google" id="ProtNLM"/>
    </source>
</evidence>